<name>A0A0J9E408_9RHOB</name>
<protein>
    <submittedName>
        <fullName evidence="1">Uncharacterized protein</fullName>
    </submittedName>
</protein>
<evidence type="ECO:0000313" key="2">
    <source>
        <dbReference type="Proteomes" id="UP000037178"/>
    </source>
</evidence>
<dbReference type="EMBL" id="LFTY01000002">
    <property type="protein sequence ID" value="KMW57546.1"/>
    <property type="molecule type" value="Genomic_DNA"/>
</dbReference>
<dbReference type="Proteomes" id="UP000037178">
    <property type="component" value="Unassembled WGS sequence"/>
</dbReference>
<keyword evidence="2" id="KW-1185">Reference proteome</keyword>
<dbReference type="RefSeq" id="WP_160314479.1">
    <property type="nucleotide sequence ID" value="NZ_LFTY01000002.1"/>
</dbReference>
<dbReference type="PATRIC" id="fig|1675527.3.peg.2634"/>
<reference evidence="1 2" key="1">
    <citation type="submission" date="2015-06" db="EMBL/GenBank/DDBJ databases">
        <title>Draft genome sequence of an Alphaproteobacteria species associated to the Mediterranean sponge Oscarella lobularis.</title>
        <authorList>
            <person name="Jourda C."/>
            <person name="Santini S."/>
            <person name="Claverie J.-M."/>
        </authorList>
    </citation>
    <scope>NUCLEOTIDE SEQUENCE [LARGE SCALE GENOMIC DNA]</scope>
    <source>
        <strain evidence="1">IGS</strain>
    </source>
</reference>
<sequence length="51" mass="5610">MAALNDRSGGKLEELRLAVLKAHLDRFQQLLDEPSYRDLYAFCAGDGEAAA</sequence>
<comment type="caution">
    <text evidence="1">The sequence shown here is derived from an EMBL/GenBank/DDBJ whole genome shotgun (WGS) entry which is preliminary data.</text>
</comment>
<proteinExistence type="predicted"/>
<organism evidence="1 2">
    <name type="scientific">Candidatus Rhodobacter oscarellae</name>
    <dbReference type="NCBI Taxonomy" id="1675527"/>
    <lineage>
        <taxon>Bacteria</taxon>
        <taxon>Pseudomonadati</taxon>
        <taxon>Pseudomonadota</taxon>
        <taxon>Alphaproteobacteria</taxon>
        <taxon>Rhodobacterales</taxon>
        <taxon>Rhodobacter group</taxon>
        <taxon>Rhodobacter</taxon>
    </lineage>
</organism>
<dbReference type="AlphaFoldDB" id="A0A0J9E408"/>
<gene>
    <name evidence="1" type="ORF">AIOL_002511</name>
</gene>
<accession>A0A0J9E408</accession>
<evidence type="ECO:0000313" key="1">
    <source>
        <dbReference type="EMBL" id="KMW57546.1"/>
    </source>
</evidence>